<reference evidence="2 3" key="1">
    <citation type="submission" date="2024-01" db="EMBL/GenBank/DDBJ databases">
        <title>The genomes of 5 underutilized Papilionoideae crops provide insights into root nodulation and disease resistanc.</title>
        <authorList>
            <person name="Yuan L."/>
        </authorList>
    </citation>
    <scope>NUCLEOTIDE SEQUENCE [LARGE SCALE GENOMIC DNA]</scope>
    <source>
        <strain evidence="2">ZHUSHIDOU_FW_LH</strain>
        <tissue evidence="2">Leaf</tissue>
    </source>
</reference>
<evidence type="ECO:0000313" key="2">
    <source>
        <dbReference type="EMBL" id="KAK7256980.1"/>
    </source>
</evidence>
<keyword evidence="1" id="KW-0472">Membrane</keyword>
<comment type="caution">
    <text evidence="2">The sequence shown here is derived from an EMBL/GenBank/DDBJ whole genome shotgun (WGS) entry which is preliminary data.</text>
</comment>
<evidence type="ECO:0000256" key="1">
    <source>
        <dbReference type="SAM" id="Phobius"/>
    </source>
</evidence>
<keyword evidence="3" id="KW-1185">Reference proteome</keyword>
<name>A0AAN9ELJ3_CROPI</name>
<feature type="transmembrane region" description="Helical" evidence="1">
    <location>
        <begin position="299"/>
        <end position="322"/>
    </location>
</feature>
<organism evidence="2 3">
    <name type="scientific">Crotalaria pallida</name>
    <name type="common">Smooth rattlebox</name>
    <name type="synonym">Crotalaria striata</name>
    <dbReference type="NCBI Taxonomy" id="3830"/>
    <lineage>
        <taxon>Eukaryota</taxon>
        <taxon>Viridiplantae</taxon>
        <taxon>Streptophyta</taxon>
        <taxon>Embryophyta</taxon>
        <taxon>Tracheophyta</taxon>
        <taxon>Spermatophyta</taxon>
        <taxon>Magnoliopsida</taxon>
        <taxon>eudicotyledons</taxon>
        <taxon>Gunneridae</taxon>
        <taxon>Pentapetalae</taxon>
        <taxon>rosids</taxon>
        <taxon>fabids</taxon>
        <taxon>Fabales</taxon>
        <taxon>Fabaceae</taxon>
        <taxon>Papilionoideae</taxon>
        <taxon>50 kb inversion clade</taxon>
        <taxon>genistoids sensu lato</taxon>
        <taxon>core genistoids</taxon>
        <taxon>Crotalarieae</taxon>
        <taxon>Crotalaria</taxon>
    </lineage>
</organism>
<dbReference type="Pfam" id="PF03140">
    <property type="entry name" value="DUF247"/>
    <property type="match status" value="1"/>
</dbReference>
<sequence>MALADTNNVNHLVLIISELLKEEERQHREVCVYRVPKALSSTKPEAFTPQFVGLGPYHHNRQDVIIKQKRKEAAAKRVLKDFFPSELEAFTSADKLVTELMELKIATDIRESYESGIAFEDDDSILYSAIVDALFLYNSLRGLVITEQDQSTNTVKKFELQDSILIGFHEMIPLVNAVGKEETKNAIIRDVFMLENQIPISVLKQIIRVINISHPDVNEDVGSKLLDFCRSFSPLVKIKQLSNKSEAVEHVHMLGLMYHLIVTAPKDADSDTSDPKPERPKYWPETMTNPWANPSPDSCFPLGCQLLLMFLFFIFQLSLVWISVILQIILFCIGMGLLFLVSLFIQGLLFLLVKPIFRLLGFLVGKLKYLAELCYPALEWISSIVNISGIPFPESLKKLVAQATKACQTCMEESTQETIHVTIPSVTELHQAGIHFQPAKGGVSAIDFKEKECNFCLPMIRVNVNSDVIIRNLMAYESLTKSDSLIFTRYIELMRAIIDTEEDVKLLVDEKIIQTELTHKEVADLFNGMSKSITPTNAKHLEDVIKKVNDKFDSTARQKLSKFVTKYVYPLRHFLAVFWALALVVLTAVQTYCSFYGCSASSKPTSGKMLDDGYGYRNNNYLTSSM</sequence>
<feature type="transmembrane region" description="Helical" evidence="1">
    <location>
        <begin position="567"/>
        <end position="589"/>
    </location>
</feature>
<keyword evidence="1" id="KW-1133">Transmembrane helix</keyword>
<evidence type="ECO:0000313" key="3">
    <source>
        <dbReference type="Proteomes" id="UP001372338"/>
    </source>
</evidence>
<feature type="transmembrane region" description="Helical" evidence="1">
    <location>
        <begin position="328"/>
        <end position="353"/>
    </location>
</feature>
<protein>
    <submittedName>
        <fullName evidence="2">Uncharacterized protein</fullName>
    </submittedName>
</protein>
<proteinExistence type="predicted"/>
<keyword evidence="1" id="KW-0812">Transmembrane</keyword>
<dbReference type="Proteomes" id="UP001372338">
    <property type="component" value="Unassembled WGS sequence"/>
</dbReference>
<dbReference type="PANTHER" id="PTHR31549:SF259">
    <property type="match status" value="1"/>
</dbReference>
<dbReference type="InterPro" id="IPR004158">
    <property type="entry name" value="DUF247_pln"/>
</dbReference>
<accession>A0AAN9ELJ3</accession>
<gene>
    <name evidence="2" type="ORF">RIF29_30629</name>
</gene>
<dbReference type="PANTHER" id="PTHR31549">
    <property type="entry name" value="PROTEIN, PUTATIVE (DUF247)-RELATED-RELATED"/>
    <property type="match status" value="1"/>
</dbReference>
<dbReference type="AlphaFoldDB" id="A0AAN9ELJ3"/>
<dbReference type="EMBL" id="JAYWIO010000006">
    <property type="protein sequence ID" value="KAK7256980.1"/>
    <property type="molecule type" value="Genomic_DNA"/>
</dbReference>